<protein>
    <recommendedName>
        <fullName evidence="5">RNA polymerase sigma factor</fullName>
    </recommendedName>
</protein>
<dbReference type="Pfam" id="PF04542">
    <property type="entry name" value="Sigma70_r2"/>
    <property type="match status" value="1"/>
</dbReference>
<name>A0ABP4LXR0_9ACTN</name>
<dbReference type="Pfam" id="PF05270">
    <property type="entry name" value="AbfB"/>
    <property type="match status" value="1"/>
</dbReference>
<dbReference type="InterPro" id="IPR013325">
    <property type="entry name" value="RNA_pol_sigma_r2"/>
</dbReference>
<dbReference type="InterPro" id="IPR007627">
    <property type="entry name" value="RNA_pol_sigma70_r2"/>
</dbReference>
<gene>
    <name evidence="10" type="ORF">GCM10009827_059740</name>
</gene>
<dbReference type="Gene3D" id="2.80.10.50">
    <property type="match status" value="2"/>
</dbReference>
<keyword evidence="11" id="KW-1185">Reference proteome</keyword>
<dbReference type="EMBL" id="BAAAQD010000012">
    <property type="protein sequence ID" value="GAA1533760.1"/>
    <property type="molecule type" value="Genomic_DNA"/>
</dbReference>
<dbReference type="PANTHER" id="PTHR43133">
    <property type="entry name" value="RNA POLYMERASE ECF-TYPE SIGMA FACTO"/>
    <property type="match status" value="1"/>
</dbReference>
<keyword evidence="2 5" id="KW-0731">Sigma factor</keyword>
<keyword evidence="4 5" id="KW-0804">Transcription</keyword>
<keyword evidence="1 5" id="KW-0805">Transcription regulation</keyword>
<feature type="compositionally biased region" description="Pro residues" evidence="7">
    <location>
        <begin position="378"/>
        <end position="395"/>
    </location>
</feature>
<sequence length="534" mass="54611">MGRAGRRRAALVVAAQGGDDRALDGLVAGHLPLVYSIVRRALAGHPAAVDDVVQDTMVRALRQLPSVREPESFRAWIAAIAVRQAATFLHGDRVAAGRRAALDDVAGAPDAGDFEDLTVLRLDLAAQRRQAGQAVAWLDPDDRLLWSLWWLEVGEELSRAELAAALGVSVAHAAVRVQRLRRRLEQARALVAALDARPRCPWLSTVVADWDGIPGPLWRKRIGRHTRSCATCAGAAEDLVDTERLLTGLALLPVPVTLAAALAAHGLPTTASTATSAACSPVPPGTGDIAAPAAGTGAAPGAGAGAAPGTGAGAAPAVGTGALLGPGAVGATPPAVVAGAPAAAGWLAGVPVAKVAAAVTVLAGAAVATVAWPGRADTPPPAVAAPSRTPPPESAPPAALRLGPVSLESGAVPGRYLGTTGQLGTLVTATGPATFEAVPGLSDAACFSFRSANGQYLRHQSWRLRLSHDEGSFVFRGDATFCATVTDAGEVFLESANYRGHFVHRQGYELWVDQADGSAAFRADSAFRVRPPLS</sequence>
<accession>A0ABP4LXR0</accession>
<comment type="caution">
    <text evidence="10">The sequence shown here is derived from an EMBL/GenBank/DDBJ whole genome shotgun (WGS) entry which is preliminary data.</text>
</comment>
<feature type="region of interest" description="Disordered" evidence="7">
    <location>
        <begin position="373"/>
        <end position="399"/>
    </location>
</feature>
<evidence type="ECO:0000313" key="10">
    <source>
        <dbReference type="EMBL" id="GAA1533760.1"/>
    </source>
</evidence>
<keyword evidence="3 5" id="KW-0238">DNA-binding</keyword>
<evidence type="ECO:0000313" key="11">
    <source>
        <dbReference type="Proteomes" id="UP001501470"/>
    </source>
</evidence>
<evidence type="ECO:0000256" key="5">
    <source>
        <dbReference type="RuleBase" id="RU000716"/>
    </source>
</evidence>
<feature type="coiled-coil region" evidence="6">
    <location>
        <begin position="170"/>
        <end position="197"/>
    </location>
</feature>
<dbReference type="InterPro" id="IPR014284">
    <property type="entry name" value="RNA_pol_sigma-70_dom"/>
</dbReference>
<proteinExistence type="inferred from homology"/>
<dbReference type="CDD" id="cd23399">
    <property type="entry name" value="beta-trefoil_ABD_ABFB"/>
    <property type="match status" value="1"/>
</dbReference>
<dbReference type="Proteomes" id="UP001501470">
    <property type="component" value="Unassembled WGS sequence"/>
</dbReference>
<evidence type="ECO:0000256" key="6">
    <source>
        <dbReference type="SAM" id="Coils"/>
    </source>
</evidence>
<dbReference type="NCBIfam" id="TIGR02937">
    <property type="entry name" value="sigma70-ECF"/>
    <property type="match status" value="1"/>
</dbReference>
<dbReference type="InterPro" id="IPR039425">
    <property type="entry name" value="RNA_pol_sigma-70-like"/>
</dbReference>
<evidence type="ECO:0000259" key="9">
    <source>
        <dbReference type="Pfam" id="PF05270"/>
    </source>
</evidence>
<evidence type="ECO:0000256" key="1">
    <source>
        <dbReference type="ARBA" id="ARBA00023015"/>
    </source>
</evidence>
<dbReference type="SUPFAM" id="SSF110221">
    <property type="entry name" value="AbfB domain"/>
    <property type="match status" value="1"/>
</dbReference>
<feature type="domain" description="Alpha-L-arabinofuranosidase B arabinose-binding" evidence="9">
    <location>
        <begin position="409"/>
        <end position="529"/>
    </location>
</feature>
<dbReference type="InterPro" id="IPR000838">
    <property type="entry name" value="RNA_pol_sigma70_ECF_CS"/>
</dbReference>
<evidence type="ECO:0000256" key="4">
    <source>
        <dbReference type="ARBA" id="ARBA00023163"/>
    </source>
</evidence>
<reference evidence="11" key="1">
    <citation type="journal article" date="2019" name="Int. J. Syst. Evol. Microbiol.">
        <title>The Global Catalogue of Microorganisms (GCM) 10K type strain sequencing project: providing services to taxonomists for standard genome sequencing and annotation.</title>
        <authorList>
            <consortium name="The Broad Institute Genomics Platform"/>
            <consortium name="The Broad Institute Genome Sequencing Center for Infectious Disease"/>
            <person name="Wu L."/>
            <person name="Ma J."/>
        </authorList>
    </citation>
    <scope>NUCLEOTIDE SEQUENCE [LARGE SCALE GENOMIC DNA]</scope>
    <source>
        <strain evidence="11">JCM 15933</strain>
    </source>
</reference>
<feature type="domain" description="RNA polymerase sigma-70 region 2" evidence="8">
    <location>
        <begin position="26"/>
        <end position="89"/>
    </location>
</feature>
<evidence type="ECO:0000256" key="7">
    <source>
        <dbReference type="SAM" id="MobiDB-lite"/>
    </source>
</evidence>
<evidence type="ECO:0000259" key="8">
    <source>
        <dbReference type="Pfam" id="PF04542"/>
    </source>
</evidence>
<dbReference type="RefSeq" id="WP_344505623.1">
    <property type="nucleotide sequence ID" value="NZ_BAAAQD010000012.1"/>
</dbReference>
<dbReference type="PANTHER" id="PTHR43133:SF8">
    <property type="entry name" value="RNA POLYMERASE SIGMA FACTOR HI_1459-RELATED"/>
    <property type="match status" value="1"/>
</dbReference>
<dbReference type="InterPro" id="IPR036195">
    <property type="entry name" value="AbfB_ABD_sf"/>
</dbReference>
<dbReference type="PROSITE" id="PS01063">
    <property type="entry name" value="SIGMA70_ECF"/>
    <property type="match status" value="1"/>
</dbReference>
<keyword evidence="6" id="KW-0175">Coiled coil</keyword>
<evidence type="ECO:0000256" key="3">
    <source>
        <dbReference type="ARBA" id="ARBA00023125"/>
    </source>
</evidence>
<dbReference type="Gene3D" id="1.10.1740.10">
    <property type="match status" value="1"/>
</dbReference>
<comment type="similarity">
    <text evidence="5">Belongs to the sigma-70 factor family. ECF subfamily.</text>
</comment>
<dbReference type="SUPFAM" id="SSF88946">
    <property type="entry name" value="Sigma2 domain of RNA polymerase sigma factors"/>
    <property type="match status" value="1"/>
</dbReference>
<organism evidence="10 11">
    <name type="scientific">Dactylosporangium maewongense</name>
    <dbReference type="NCBI Taxonomy" id="634393"/>
    <lineage>
        <taxon>Bacteria</taxon>
        <taxon>Bacillati</taxon>
        <taxon>Actinomycetota</taxon>
        <taxon>Actinomycetes</taxon>
        <taxon>Micromonosporales</taxon>
        <taxon>Micromonosporaceae</taxon>
        <taxon>Dactylosporangium</taxon>
    </lineage>
</organism>
<feature type="region of interest" description="Disordered" evidence="7">
    <location>
        <begin position="290"/>
        <end position="312"/>
    </location>
</feature>
<evidence type="ECO:0000256" key="2">
    <source>
        <dbReference type="ARBA" id="ARBA00023082"/>
    </source>
</evidence>
<dbReference type="InterPro" id="IPR007934">
    <property type="entry name" value="AbfB_ABD"/>
</dbReference>
<feature type="compositionally biased region" description="Gly residues" evidence="7">
    <location>
        <begin position="298"/>
        <end position="312"/>
    </location>
</feature>